<keyword evidence="4" id="KW-1185">Reference proteome</keyword>
<feature type="region of interest" description="Disordered" evidence="1">
    <location>
        <begin position="1"/>
        <end position="124"/>
    </location>
</feature>
<accession>A0AAW1H358</accession>
<feature type="compositionally biased region" description="Pro residues" evidence="1">
    <location>
        <begin position="13"/>
        <end position="123"/>
    </location>
</feature>
<name>A0AAW1H358_SAPOF</name>
<comment type="caution">
    <text evidence="3">The sequence shown here is derived from an EMBL/GenBank/DDBJ whole genome shotgun (WGS) entry which is preliminary data.</text>
</comment>
<dbReference type="PANTHER" id="PTHR35697">
    <property type="entry name" value="OS08G0108300 PROTEIN"/>
    <property type="match status" value="1"/>
</dbReference>
<gene>
    <name evidence="3" type="ORF">RND81_13G211000</name>
</gene>
<dbReference type="EMBL" id="JBDFQZ010000013">
    <property type="protein sequence ID" value="KAK9670582.1"/>
    <property type="molecule type" value="Genomic_DNA"/>
</dbReference>
<evidence type="ECO:0000256" key="2">
    <source>
        <dbReference type="SAM" id="Phobius"/>
    </source>
</evidence>
<dbReference type="InterPro" id="IPR044950">
    <property type="entry name" value="TED6/7"/>
</dbReference>
<protein>
    <submittedName>
        <fullName evidence="3">Uncharacterized protein</fullName>
    </submittedName>
</protein>
<dbReference type="AlphaFoldDB" id="A0AAW1H358"/>
<evidence type="ECO:0000313" key="4">
    <source>
        <dbReference type="Proteomes" id="UP001443914"/>
    </source>
</evidence>
<evidence type="ECO:0000313" key="3">
    <source>
        <dbReference type="EMBL" id="KAK9670582.1"/>
    </source>
</evidence>
<organism evidence="3 4">
    <name type="scientific">Saponaria officinalis</name>
    <name type="common">Common soapwort</name>
    <name type="synonym">Lychnis saponaria</name>
    <dbReference type="NCBI Taxonomy" id="3572"/>
    <lineage>
        <taxon>Eukaryota</taxon>
        <taxon>Viridiplantae</taxon>
        <taxon>Streptophyta</taxon>
        <taxon>Embryophyta</taxon>
        <taxon>Tracheophyta</taxon>
        <taxon>Spermatophyta</taxon>
        <taxon>Magnoliopsida</taxon>
        <taxon>eudicotyledons</taxon>
        <taxon>Gunneridae</taxon>
        <taxon>Pentapetalae</taxon>
        <taxon>Caryophyllales</taxon>
        <taxon>Caryophyllaceae</taxon>
        <taxon>Caryophylleae</taxon>
        <taxon>Saponaria</taxon>
    </lineage>
</organism>
<keyword evidence="2" id="KW-1133">Transmembrane helix</keyword>
<sequence>MAQPQNFEHPDFPFAPPHAFPSPPNEPPPFHPVAPPFAHPPPFPSPAPPKPLNPPPSPMPKPPPHQLSPPMPKPPSPPPPIPKPPPHRFSPPPPSPKLPPPHPHHPPPPPHVMPTPPLPPSPTPGHHSTVIIVVFVSVGGLFFLAFLAAALFCYVKKRKRTIKEIDNYDFDEKMKVKEEIVRGPHGEQAVLVTFEEDIHAHETKIKDEIVGEASHTRLAHESQSLDAAPANLGTAHHHSESRASGTT</sequence>
<keyword evidence="2" id="KW-0812">Transmembrane</keyword>
<dbReference type="GO" id="GO:0009834">
    <property type="term" value="P:plant-type secondary cell wall biogenesis"/>
    <property type="evidence" value="ECO:0007669"/>
    <property type="project" value="InterPro"/>
</dbReference>
<evidence type="ECO:0000256" key="1">
    <source>
        <dbReference type="SAM" id="MobiDB-lite"/>
    </source>
</evidence>
<reference evidence="3" key="1">
    <citation type="submission" date="2024-03" db="EMBL/GenBank/DDBJ databases">
        <title>WGS assembly of Saponaria officinalis var. Norfolk2.</title>
        <authorList>
            <person name="Jenkins J."/>
            <person name="Shu S."/>
            <person name="Grimwood J."/>
            <person name="Barry K."/>
            <person name="Goodstein D."/>
            <person name="Schmutz J."/>
            <person name="Leebens-Mack J."/>
            <person name="Osbourn A."/>
        </authorList>
    </citation>
    <scope>NUCLEOTIDE SEQUENCE [LARGE SCALE GENOMIC DNA]</scope>
    <source>
        <strain evidence="3">JIC</strain>
    </source>
</reference>
<dbReference type="Proteomes" id="UP001443914">
    <property type="component" value="Unassembled WGS sequence"/>
</dbReference>
<proteinExistence type="predicted"/>
<keyword evidence="2" id="KW-0472">Membrane</keyword>
<feature type="transmembrane region" description="Helical" evidence="2">
    <location>
        <begin position="130"/>
        <end position="155"/>
    </location>
</feature>
<dbReference type="PANTHER" id="PTHR35697:SF1">
    <property type="entry name" value="PROTEIN TRACHEARY ELEMENT DIFFERENTIATION-RELATED 7"/>
    <property type="match status" value="1"/>
</dbReference>